<protein>
    <submittedName>
        <fullName evidence="1">Uncharacterized protein</fullName>
    </submittedName>
</protein>
<evidence type="ECO:0000313" key="1">
    <source>
        <dbReference type="EMBL" id="UUP19526.1"/>
    </source>
</evidence>
<reference evidence="1 2" key="1">
    <citation type="submission" date="2018-07" db="EMBL/GenBank/DDBJ databases">
        <title>Genome sequence of Nitratireductor thuwali#1536.</title>
        <authorList>
            <person name="Michoud G."/>
            <person name="Merlino G."/>
            <person name="Sefrji F.O."/>
            <person name="Daffonchio D."/>
        </authorList>
    </citation>
    <scope>NUCLEOTIDE SEQUENCE [LARGE SCALE GENOMIC DNA]</scope>
    <source>
        <strain evidence="2">Nit1536</strain>
    </source>
</reference>
<accession>A0ABY5MUL7</accession>
<proteinExistence type="predicted"/>
<dbReference type="Proteomes" id="UP001342418">
    <property type="component" value="Chromosome"/>
</dbReference>
<dbReference type="RefSeq" id="WP_338531671.1">
    <property type="nucleotide sequence ID" value="NZ_CP030941.1"/>
</dbReference>
<dbReference type="EMBL" id="CP030941">
    <property type="protein sequence ID" value="UUP19526.1"/>
    <property type="molecule type" value="Genomic_DNA"/>
</dbReference>
<sequence>MGNDPWDPNSLIRRRLNTWFNRDKDDAPPVAFSCWTRHGTIHLKPGYPAGILQCAVTIDDRYIAMFSHPLLAVGSICQGQLDRELGFDAKEAGVPDDLAKWNAAA</sequence>
<name>A0ABY5MUL7_9HYPH</name>
<keyword evidence="2" id="KW-1185">Reference proteome</keyword>
<organism evidence="1 2">
    <name type="scientific">Nitratireductor thuwali</name>
    <dbReference type="NCBI Taxonomy" id="2267699"/>
    <lineage>
        <taxon>Bacteria</taxon>
        <taxon>Pseudomonadati</taxon>
        <taxon>Pseudomonadota</taxon>
        <taxon>Alphaproteobacteria</taxon>
        <taxon>Hyphomicrobiales</taxon>
        <taxon>Phyllobacteriaceae</taxon>
        <taxon>Nitratireductor</taxon>
    </lineage>
</organism>
<gene>
    <name evidence="1" type="ORF">NTH_04029</name>
</gene>
<evidence type="ECO:0000313" key="2">
    <source>
        <dbReference type="Proteomes" id="UP001342418"/>
    </source>
</evidence>